<sequence length="456" mass="49626">MNAEYVVIKLLNRIYEPTKRAVSMAISLAFLPGTIVHVSSHCLAAALFGLDVERYAWFGLPGANVSFGRLFHGDVQIAFDGRPWRALAVTVAPTVTGLTIALATLRSLRRVLPLPTIDTGMSVFTVAGAYGSSILNLPPVEGSVMFVGLWIGCSVAVRSLPDRTDGIRLLEVVCSEGNGLMATRLCADLLFAVSVILGVRFTLQVAALAVLVSGAEFAISMWPYYLVGLASIWYFERDLVDAWRDDRPFRDSTPATRVRLRGAKRCATYGVAPTGDELDRAVDCLDHTDQQIRRLTAQFLRAAAADEPERLAEYASPVCERVVDEWDPLTAIALTRYLVEVTPHADANPIKEAAVAMLADDSDAIQSLSTELVGRLSERNGDALRTHVSDLVERLERESDQTARKNLAVAIRNVARDAPDAVAPYESPLRQFAESREGGDARALDSAIEELQTGKA</sequence>
<keyword evidence="3" id="KW-1185">Reference proteome</keyword>
<keyword evidence="1" id="KW-0472">Membrane</keyword>
<proteinExistence type="predicted"/>
<accession>A0A7D5TDF7</accession>
<evidence type="ECO:0000313" key="2">
    <source>
        <dbReference type="EMBL" id="QLH83893.1"/>
    </source>
</evidence>
<dbReference type="RefSeq" id="WP_179918967.1">
    <property type="nucleotide sequence ID" value="NZ_CP058909.1"/>
</dbReference>
<protein>
    <submittedName>
        <fullName evidence="2">Uncharacterized protein</fullName>
    </submittedName>
</protein>
<dbReference type="SUPFAM" id="SSF48371">
    <property type="entry name" value="ARM repeat"/>
    <property type="match status" value="1"/>
</dbReference>
<feature type="transmembrane region" description="Helical" evidence="1">
    <location>
        <begin position="189"/>
        <end position="211"/>
    </location>
</feature>
<organism evidence="2 3">
    <name type="scientific">Halosimplex pelagicum</name>
    <dbReference type="NCBI Taxonomy" id="869886"/>
    <lineage>
        <taxon>Archaea</taxon>
        <taxon>Methanobacteriati</taxon>
        <taxon>Methanobacteriota</taxon>
        <taxon>Stenosarchaea group</taxon>
        <taxon>Halobacteria</taxon>
        <taxon>Halobacteriales</taxon>
        <taxon>Haloarculaceae</taxon>
        <taxon>Halosimplex</taxon>
    </lineage>
</organism>
<feature type="transmembrane region" description="Helical" evidence="1">
    <location>
        <begin position="21"/>
        <end position="48"/>
    </location>
</feature>
<dbReference type="AlphaFoldDB" id="A0A7D5TDF7"/>
<dbReference type="Proteomes" id="UP000509346">
    <property type="component" value="Chromosome"/>
</dbReference>
<dbReference type="EMBL" id="CP058909">
    <property type="protein sequence ID" value="QLH83893.1"/>
    <property type="molecule type" value="Genomic_DNA"/>
</dbReference>
<gene>
    <name evidence="2" type="ORF">HZS54_20655</name>
</gene>
<dbReference type="InterPro" id="IPR016024">
    <property type="entry name" value="ARM-type_fold"/>
</dbReference>
<dbReference type="OrthoDB" id="377153at2157"/>
<evidence type="ECO:0000256" key="1">
    <source>
        <dbReference type="SAM" id="Phobius"/>
    </source>
</evidence>
<dbReference type="Gene3D" id="1.25.10.10">
    <property type="entry name" value="Leucine-rich Repeat Variant"/>
    <property type="match status" value="1"/>
</dbReference>
<reference evidence="2 3" key="1">
    <citation type="submission" date="2020-07" db="EMBL/GenBank/DDBJ databases">
        <title>Halosimplex litoreum sp. nov. and Halosimplex rubrum sp. nov., isolated from different salt environments.</title>
        <authorList>
            <person name="Cui H."/>
        </authorList>
    </citation>
    <scope>NUCLEOTIDE SEQUENCE [LARGE SCALE GENOMIC DNA]</scope>
    <source>
        <strain evidence="2 3">R2</strain>
    </source>
</reference>
<feature type="transmembrane region" description="Helical" evidence="1">
    <location>
        <begin position="84"/>
        <end position="105"/>
    </location>
</feature>
<keyword evidence="1" id="KW-1133">Transmembrane helix</keyword>
<feature type="transmembrane region" description="Helical" evidence="1">
    <location>
        <begin position="217"/>
        <end position="235"/>
    </location>
</feature>
<dbReference type="InterPro" id="IPR011989">
    <property type="entry name" value="ARM-like"/>
</dbReference>
<dbReference type="KEGG" id="hpel:HZS54_20655"/>
<dbReference type="GeneID" id="56085054"/>
<keyword evidence="1" id="KW-0812">Transmembrane</keyword>
<name>A0A7D5TDF7_9EURY</name>
<evidence type="ECO:0000313" key="3">
    <source>
        <dbReference type="Proteomes" id="UP000509346"/>
    </source>
</evidence>